<sequence>MIEDIEDRNEVNQLDPCEQHFTSTVLQQDGRYVVSLPKNSKISLGNSRDMAQKRLLAIERRLQKQPELREAYHDYLNEYLLLNRMSEIDKEVNTEIEEFYLPHQAVIRKDKLTTKIREY</sequence>
<comment type="caution">
    <text evidence="1">The sequence shown here is derived from an EMBL/GenBank/DDBJ whole genome shotgun (WGS) entry which is preliminary data.</text>
</comment>
<dbReference type="AlphaFoldDB" id="A0A0J7KBW8"/>
<accession>A0A0J7KBW8</accession>
<evidence type="ECO:0000313" key="2">
    <source>
        <dbReference type="Proteomes" id="UP000036403"/>
    </source>
</evidence>
<dbReference type="EMBL" id="LBMM01009824">
    <property type="protein sequence ID" value="KMQ87858.1"/>
    <property type="molecule type" value="Genomic_DNA"/>
</dbReference>
<keyword evidence="2" id="KW-1185">Reference proteome</keyword>
<reference evidence="1 2" key="1">
    <citation type="submission" date="2015-04" db="EMBL/GenBank/DDBJ databases">
        <title>Lasius niger genome sequencing.</title>
        <authorList>
            <person name="Konorov E.A."/>
            <person name="Nikitin M.A."/>
            <person name="Kirill M.V."/>
            <person name="Chang P."/>
        </authorList>
    </citation>
    <scope>NUCLEOTIDE SEQUENCE [LARGE SCALE GENOMIC DNA]</scope>
    <source>
        <tissue evidence="1">Whole</tissue>
    </source>
</reference>
<dbReference type="PaxDb" id="67767-A0A0J7KBW8"/>
<proteinExistence type="predicted"/>
<dbReference type="Proteomes" id="UP000036403">
    <property type="component" value="Unassembled WGS sequence"/>
</dbReference>
<organism evidence="1 2">
    <name type="scientific">Lasius niger</name>
    <name type="common">Black garden ant</name>
    <dbReference type="NCBI Taxonomy" id="67767"/>
    <lineage>
        <taxon>Eukaryota</taxon>
        <taxon>Metazoa</taxon>
        <taxon>Ecdysozoa</taxon>
        <taxon>Arthropoda</taxon>
        <taxon>Hexapoda</taxon>
        <taxon>Insecta</taxon>
        <taxon>Pterygota</taxon>
        <taxon>Neoptera</taxon>
        <taxon>Endopterygota</taxon>
        <taxon>Hymenoptera</taxon>
        <taxon>Apocrita</taxon>
        <taxon>Aculeata</taxon>
        <taxon>Formicoidea</taxon>
        <taxon>Formicidae</taxon>
        <taxon>Formicinae</taxon>
        <taxon>Lasius</taxon>
        <taxon>Lasius</taxon>
    </lineage>
</organism>
<gene>
    <name evidence="1" type="ORF">RF55_12757</name>
</gene>
<name>A0A0J7KBW8_LASNI</name>
<protein>
    <submittedName>
        <fullName evidence="1">Bel12-ag transposon polyprotein</fullName>
    </submittedName>
</protein>
<evidence type="ECO:0000313" key="1">
    <source>
        <dbReference type="EMBL" id="KMQ87858.1"/>
    </source>
</evidence>
<dbReference type="OrthoDB" id="7695494at2759"/>